<evidence type="ECO:0000256" key="2">
    <source>
        <dbReference type="ARBA" id="ARBA00022737"/>
    </source>
</evidence>
<feature type="domain" description="HotDog ACOT-type" evidence="6">
    <location>
        <begin position="251"/>
        <end position="367"/>
    </location>
</feature>
<protein>
    <recommendedName>
        <fullName evidence="6">HotDog ACOT-type domain-containing protein</fullName>
    </recommendedName>
</protein>
<dbReference type="OrthoDB" id="331699at2759"/>
<comment type="similarity">
    <text evidence="1">Belongs to the acyl coenzyme A hydrolase family.</text>
</comment>
<dbReference type="InterPro" id="IPR029069">
    <property type="entry name" value="HotDog_dom_sf"/>
</dbReference>
<keyword evidence="4" id="KW-0809">Transit peptide</keyword>
<dbReference type="InterPro" id="IPR033120">
    <property type="entry name" value="HOTDOG_ACOT"/>
</dbReference>
<evidence type="ECO:0000256" key="4">
    <source>
        <dbReference type="ARBA" id="ARBA00022946"/>
    </source>
</evidence>
<dbReference type="PANTHER" id="PTHR12655:SF0">
    <property type="entry name" value="ACYL-COENZYME A THIOESTERASE 9, MITOCHONDRIAL"/>
    <property type="match status" value="1"/>
</dbReference>
<name>A0A4P9XDA1_9FUNG</name>
<dbReference type="EMBL" id="ML014127">
    <property type="protein sequence ID" value="RKP03160.1"/>
    <property type="molecule type" value="Genomic_DNA"/>
</dbReference>
<feature type="region of interest" description="Disordered" evidence="5">
    <location>
        <begin position="409"/>
        <end position="458"/>
    </location>
</feature>
<proteinExistence type="inferred from homology"/>
<organism evidence="7 8">
    <name type="scientific">Caulochytrium protostelioides</name>
    <dbReference type="NCBI Taxonomy" id="1555241"/>
    <lineage>
        <taxon>Eukaryota</taxon>
        <taxon>Fungi</taxon>
        <taxon>Fungi incertae sedis</taxon>
        <taxon>Chytridiomycota</taxon>
        <taxon>Chytridiomycota incertae sedis</taxon>
        <taxon>Chytridiomycetes</taxon>
        <taxon>Caulochytriales</taxon>
        <taxon>Caulochytriaceae</taxon>
        <taxon>Caulochytrium</taxon>
    </lineage>
</organism>
<dbReference type="Gene3D" id="3.10.129.10">
    <property type="entry name" value="Hotdog Thioesterase"/>
    <property type="match status" value="2"/>
</dbReference>
<feature type="domain" description="HotDog ACOT-type" evidence="6">
    <location>
        <begin position="44"/>
        <end position="182"/>
    </location>
</feature>
<evidence type="ECO:0000259" key="6">
    <source>
        <dbReference type="PROSITE" id="PS51770"/>
    </source>
</evidence>
<dbReference type="PANTHER" id="PTHR12655">
    <property type="entry name" value="ACYL-COA THIOESTERASE"/>
    <property type="match status" value="1"/>
</dbReference>
<dbReference type="Proteomes" id="UP000274922">
    <property type="component" value="Unassembled WGS sequence"/>
</dbReference>
<evidence type="ECO:0000313" key="8">
    <source>
        <dbReference type="Proteomes" id="UP000274922"/>
    </source>
</evidence>
<keyword evidence="2" id="KW-0677">Repeat</keyword>
<keyword evidence="3" id="KW-0378">Hydrolase</keyword>
<evidence type="ECO:0000256" key="5">
    <source>
        <dbReference type="SAM" id="MobiDB-lite"/>
    </source>
</evidence>
<dbReference type="CDD" id="cd03442">
    <property type="entry name" value="BFIT_BACH"/>
    <property type="match status" value="2"/>
</dbReference>
<keyword evidence="8" id="KW-1185">Reference proteome</keyword>
<gene>
    <name evidence="7" type="ORF">CXG81DRAFT_9872</name>
</gene>
<dbReference type="PROSITE" id="PS51770">
    <property type="entry name" value="HOTDOG_ACOT"/>
    <property type="match status" value="2"/>
</dbReference>
<dbReference type="AlphaFoldDB" id="A0A4P9XDA1"/>
<evidence type="ECO:0000256" key="3">
    <source>
        <dbReference type="ARBA" id="ARBA00022801"/>
    </source>
</evidence>
<accession>A0A4P9XDA1</accession>
<dbReference type="STRING" id="1555241.A0A4P9XDA1"/>
<feature type="compositionally biased region" description="Low complexity" evidence="5">
    <location>
        <begin position="409"/>
        <end position="450"/>
    </location>
</feature>
<dbReference type="GO" id="GO:0047617">
    <property type="term" value="F:fatty acyl-CoA hydrolase activity"/>
    <property type="evidence" value="ECO:0007669"/>
    <property type="project" value="TreeGrafter"/>
</dbReference>
<feature type="region of interest" description="Disordered" evidence="5">
    <location>
        <begin position="145"/>
        <end position="170"/>
    </location>
</feature>
<dbReference type="GO" id="GO:0006637">
    <property type="term" value="P:acyl-CoA metabolic process"/>
    <property type="evidence" value="ECO:0007669"/>
    <property type="project" value="TreeGrafter"/>
</dbReference>
<evidence type="ECO:0000256" key="1">
    <source>
        <dbReference type="ARBA" id="ARBA00010458"/>
    </source>
</evidence>
<sequence length="458" mass="49973">MNRFLQIKQEQAKATADAAAGIAKAPPAQRQVLEKRMRDSYVEEIIPFRSEPVIKEDYVNVFGRIRMGKILEDLDALSGSIAYLHCDDNMTNTSPFKIVTASLDRLDLLQDIPPDEDVRMSGMVTYVGTSSMEISIMMETMDPAHSRSAGAAGAADADGTPGSHAVDPIPPDAFTMVALDSETGRPATVNRLLLETPEERRIARIGQMHKKRKQELAQRKTTQALTESEMRDLHAVLAHPPRDDPSAIWMGDTEVQSLTLTYPQNRNIHSNIFGGYLMRRAFELGYANALMALKVPRVYFTALDDITFNAPVPIGCLLNLTSHIVYAPGGGSHTLQCTVRAEIIDPVSHSRKLSNEFNFTFLSETPVPRVIPRTYAEGLRWIEGRRRHQRAEEMSQFNMGSIPLHSATTATTASTATSPASAPESESATSTTSATASPSAAAAQEALAATPRLAEPAA</sequence>
<feature type="compositionally biased region" description="Low complexity" evidence="5">
    <location>
        <begin position="149"/>
        <end position="159"/>
    </location>
</feature>
<dbReference type="SUPFAM" id="SSF54637">
    <property type="entry name" value="Thioesterase/thiol ester dehydrase-isomerase"/>
    <property type="match status" value="2"/>
</dbReference>
<reference evidence="8" key="1">
    <citation type="journal article" date="2018" name="Nat. Microbiol.">
        <title>Leveraging single-cell genomics to expand the fungal tree of life.</title>
        <authorList>
            <person name="Ahrendt S.R."/>
            <person name="Quandt C.A."/>
            <person name="Ciobanu D."/>
            <person name="Clum A."/>
            <person name="Salamov A."/>
            <person name="Andreopoulos B."/>
            <person name="Cheng J.F."/>
            <person name="Woyke T."/>
            <person name="Pelin A."/>
            <person name="Henrissat B."/>
            <person name="Reynolds N.K."/>
            <person name="Benny G.L."/>
            <person name="Smith M.E."/>
            <person name="James T.Y."/>
            <person name="Grigoriev I.V."/>
        </authorList>
    </citation>
    <scope>NUCLEOTIDE SEQUENCE [LARGE SCALE GENOMIC DNA]</scope>
    <source>
        <strain evidence="8">ATCC 52028</strain>
    </source>
</reference>
<dbReference type="GO" id="GO:0005739">
    <property type="term" value="C:mitochondrion"/>
    <property type="evidence" value="ECO:0007669"/>
    <property type="project" value="TreeGrafter"/>
</dbReference>
<evidence type="ECO:0000313" key="7">
    <source>
        <dbReference type="EMBL" id="RKP03160.1"/>
    </source>
</evidence>